<dbReference type="PANTHER" id="PTHR34121:SF5">
    <property type="entry name" value="CENTROSOMAL PROTEIN OF 135 KDA-LIKE PROTEIN"/>
    <property type="match status" value="1"/>
</dbReference>
<dbReference type="AlphaFoldDB" id="A0A2P5FXC9"/>
<accession>A0A2P5FXC9</accession>
<evidence type="ECO:0000313" key="3">
    <source>
        <dbReference type="EMBL" id="POO02446.1"/>
    </source>
</evidence>
<feature type="coiled-coil region" evidence="1">
    <location>
        <begin position="353"/>
        <end position="398"/>
    </location>
</feature>
<organism evidence="3 4">
    <name type="scientific">Trema orientale</name>
    <name type="common">Charcoal tree</name>
    <name type="synonym">Celtis orientalis</name>
    <dbReference type="NCBI Taxonomy" id="63057"/>
    <lineage>
        <taxon>Eukaryota</taxon>
        <taxon>Viridiplantae</taxon>
        <taxon>Streptophyta</taxon>
        <taxon>Embryophyta</taxon>
        <taxon>Tracheophyta</taxon>
        <taxon>Spermatophyta</taxon>
        <taxon>Magnoliopsida</taxon>
        <taxon>eudicotyledons</taxon>
        <taxon>Gunneridae</taxon>
        <taxon>Pentapetalae</taxon>
        <taxon>rosids</taxon>
        <taxon>fabids</taxon>
        <taxon>Rosales</taxon>
        <taxon>Cannabaceae</taxon>
        <taxon>Trema</taxon>
    </lineage>
</organism>
<name>A0A2P5FXC9_TREOI</name>
<dbReference type="InParanoid" id="A0A2P5FXC9"/>
<sequence length="657" mass="74530">MSWLRTAVNRAVEAGGQNQLRRTVRSYADSVVVHAGNAVAGGARILQDRIGFRNLQGFKHTVKRLEEVSVSCRGVERVQLLRRWLVALKQVERLSTACDDYETNDKSAGKHPSFDESKDSPKKPTLEHVLYVDSAGDVPKNFLDVFLYSQALEGMTLSMILEAPNEEEVSLLLEIYGLCLTGGKEVHNAVMRKVQDLAEAFSGYQEEVLIKREELLQFAQGAIAGLKVNADLARLDAEACSIWEKLNKMKFFQHSSDEGYEKTDRETTLETIEDVDQALAEIRLCFNLEALLLKKKLLRNGDPPEIHAEKVYKLKILLESLANSTAKAEKRILDHRSQKEEALGFRVAKSNEVHQFEKEMVAEIRQLEMQRDELEAELKKVKTSLAAAHMRLHNAREERDQFDEASNQILVHLKTKEDELLRSIASCRAEAGVVDTWINFLDETWVLQTSYTEQKEKQVMYVNLPSSDQQTNISDASTRGLLLLTYIRSKIPLGEDDGSSKLTNTGRDLEEKYLDVEAKFLTTMSVVETIKRQFYAGTEGIFRKDDQKIKDLFEAIEKLKEEFESIERPTLKIETPTQRSETPFNSKHNKSPSTISRQTPETPKHIQEIIDSSLSKAKKTLESEAELTELGSELGNDGRSDSAEDINDWEFDALEKD</sequence>
<feature type="compositionally biased region" description="Polar residues" evidence="2">
    <location>
        <begin position="575"/>
        <end position="601"/>
    </location>
</feature>
<reference evidence="4" key="1">
    <citation type="submission" date="2016-06" db="EMBL/GenBank/DDBJ databases">
        <title>Parallel loss of symbiosis genes in relatives of nitrogen-fixing non-legume Parasponia.</title>
        <authorList>
            <person name="Van Velzen R."/>
            <person name="Holmer R."/>
            <person name="Bu F."/>
            <person name="Rutten L."/>
            <person name="Van Zeijl A."/>
            <person name="Liu W."/>
            <person name="Santuari L."/>
            <person name="Cao Q."/>
            <person name="Sharma T."/>
            <person name="Shen D."/>
            <person name="Roswanjaya Y."/>
            <person name="Wardhani T."/>
            <person name="Kalhor M.S."/>
            <person name="Jansen J."/>
            <person name="Van den Hoogen J."/>
            <person name="Gungor B."/>
            <person name="Hartog M."/>
            <person name="Hontelez J."/>
            <person name="Verver J."/>
            <person name="Yang W.-C."/>
            <person name="Schijlen E."/>
            <person name="Repin R."/>
            <person name="Schilthuizen M."/>
            <person name="Schranz E."/>
            <person name="Heidstra R."/>
            <person name="Miyata K."/>
            <person name="Fedorova E."/>
            <person name="Kohlen W."/>
            <person name="Bisseling T."/>
            <person name="Smit S."/>
            <person name="Geurts R."/>
        </authorList>
    </citation>
    <scope>NUCLEOTIDE SEQUENCE [LARGE SCALE GENOMIC DNA]</scope>
    <source>
        <strain evidence="4">cv. RG33-2</strain>
    </source>
</reference>
<protein>
    <submittedName>
        <fullName evidence="3">Centrosomal protein of 135 kDa-like protein</fullName>
    </submittedName>
</protein>
<dbReference type="EMBL" id="JXTC01000004">
    <property type="protein sequence ID" value="POO02446.1"/>
    <property type="molecule type" value="Genomic_DNA"/>
</dbReference>
<dbReference type="OrthoDB" id="2019255at2759"/>
<keyword evidence="4" id="KW-1185">Reference proteome</keyword>
<comment type="caution">
    <text evidence="3">The sequence shown here is derived from an EMBL/GenBank/DDBJ whole genome shotgun (WGS) entry which is preliminary data.</text>
</comment>
<dbReference type="STRING" id="63057.A0A2P5FXC9"/>
<proteinExistence type="predicted"/>
<keyword evidence="1" id="KW-0175">Coiled coil</keyword>
<evidence type="ECO:0000256" key="1">
    <source>
        <dbReference type="SAM" id="Coils"/>
    </source>
</evidence>
<gene>
    <name evidence="3" type="ORF">TorRG33x02_014300</name>
</gene>
<feature type="region of interest" description="Disordered" evidence="2">
    <location>
        <begin position="572"/>
        <end position="657"/>
    </location>
</feature>
<feature type="compositionally biased region" description="Acidic residues" evidence="2">
    <location>
        <begin position="643"/>
        <end position="657"/>
    </location>
</feature>
<evidence type="ECO:0000313" key="4">
    <source>
        <dbReference type="Proteomes" id="UP000237000"/>
    </source>
</evidence>
<feature type="region of interest" description="Disordered" evidence="2">
    <location>
        <begin position="101"/>
        <end position="121"/>
    </location>
</feature>
<dbReference type="Proteomes" id="UP000237000">
    <property type="component" value="Unassembled WGS sequence"/>
</dbReference>
<dbReference type="PANTHER" id="PTHR34121">
    <property type="entry name" value="MYOSIN-11"/>
    <property type="match status" value="1"/>
</dbReference>
<feature type="compositionally biased region" description="Basic and acidic residues" evidence="2">
    <location>
        <begin position="103"/>
        <end position="121"/>
    </location>
</feature>
<evidence type="ECO:0000256" key="2">
    <source>
        <dbReference type="SAM" id="MobiDB-lite"/>
    </source>
</evidence>